<dbReference type="Pfam" id="PF04519">
    <property type="entry name" value="Bactofilin"/>
    <property type="match status" value="1"/>
</dbReference>
<dbReference type="EMBL" id="LAZR01000807">
    <property type="protein sequence ID" value="KKN57363.1"/>
    <property type="molecule type" value="Genomic_DNA"/>
</dbReference>
<protein>
    <recommendedName>
        <fullName evidence="2">PEP-CTERM protein-sorting domain-containing protein</fullName>
    </recommendedName>
</protein>
<evidence type="ECO:0008006" key="2">
    <source>
        <dbReference type="Google" id="ProtNLM"/>
    </source>
</evidence>
<comment type="caution">
    <text evidence="1">The sequence shown here is derived from an EMBL/GenBank/DDBJ whole genome shotgun (WGS) entry which is preliminary data.</text>
</comment>
<dbReference type="SUPFAM" id="SSF51161">
    <property type="entry name" value="Trimeric LpxA-like enzymes"/>
    <property type="match status" value="1"/>
</dbReference>
<name>A0A0F9UUR3_9ZZZZ</name>
<sequence length="374" mass="39432">MVVGLILAVAATAAADTVDINSLLLYSEQETIVLQRDSFYFGAIAAKQDVDIKERVRTDAVYSEANVSFGDDAVVRGRVLANAVATAGMRLDFVGSDFTGNTVNINTDATIQGDVQARSDTMALQSGATVTGSLLGNRDVAVGDNSTIYGDASAGIGYNLIFGANVTVTGSTDPLDKAIAAFTLPLMPAEPTRPRIGRTNVRGSAESTVTLAPGSYKDLSIEQDSVLNLSSGTYVFKSFWMAKRGIVNVDTSGGDVVINVTSGFDTGQYVQFNPSGEGKVIINVHGNGGVWLGLGNMMKANMFVWNGIFGADKNLQFMGTILAKKNISIDEGAALYYSQGGGNYQGVPEPISLAVLAAGAVMMLLRRRRRHVVT</sequence>
<dbReference type="NCBIfam" id="TIGR02595">
    <property type="entry name" value="PEP_CTERM"/>
    <property type="match status" value="1"/>
</dbReference>
<evidence type="ECO:0000313" key="1">
    <source>
        <dbReference type="EMBL" id="KKN57363.1"/>
    </source>
</evidence>
<dbReference type="AlphaFoldDB" id="A0A0F9UUR3"/>
<dbReference type="Gene3D" id="2.160.10.10">
    <property type="entry name" value="Hexapeptide repeat proteins"/>
    <property type="match status" value="1"/>
</dbReference>
<dbReference type="InterPro" id="IPR013424">
    <property type="entry name" value="Ice-binding_C"/>
</dbReference>
<accession>A0A0F9UUR3</accession>
<dbReference type="InterPro" id="IPR011004">
    <property type="entry name" value="Trimer_LpxA-like_sf"/>
</dbReference>
<organism evidence="1">
    <name type="scientific">marine sediment metagenome</name>
    <dbReference type="NCBI Taxonomy" id="412755"/>
    <lineage>
        <taxon>unclassified sequences</taxon>
        <taxon>metagenomes</taxon>
        <taxon>ecological metagenomes</taxon>
    </lineage>
</organism>
<proteinExistence type="predicted"/>
<dbReference type="InterPro" id="IPR007607">
    <property type="entry name" value="BacA/B"/>
</dbReference>
<gene>
    <name evidence="1" type="ORF">LCGC14_0563060</name>
</gene>
<reference evidence="1" key="1">
    <citation type="journal article" date="2015" name="Nature">
        <title>Complex archaea that bridge the gap between prokaryotes and eukaryotes.</title>
        <authorList>
            <person name="Spang A."/>
            <person name="Saw J.H."/>
            <person name="Jorgensen S.L."/>
            <person name="Zaremba-Niedzwiedzka K."/>
            <person name="Martijn J."/>
            <person name="Lind A.E."/>
            <person name="van Eijk R."/>
            <person name="Schleper C."/>
            <person name="Guy L."/>
            <person name="Ettema T.J."/>
        </authorList>
    </citation>
    <scope>NUCLEOTIDE SEQUENCE</scope>
</reference>